<keyword evidence="1" id="KW-0805">Transcription regulation</keyword>
<dbReference type="SUPFAM" id="SSF46785">
    <property type="entry name" value="Winged helix' DNA-binding domain"/>
    <property type="match status" value="1"/>
</dbReference>
<dbReference type="Gene3D" id="3.30.70.920">
    <property type="match status" value="1"/>
</dbReference>
<accession>D5WZ54</accession>
<organism evidence="5">
    <name type="scientific">Thiomonas intermedia (strain K12)</name>
    <name type="common">Thiobacillus intermedius</name>
    <dbReference type="NCBI Taxonomy" id="75379"/>
    <lineage>
        <taxon>Bacteria</taxon>
        <taxon>Pseudomonadati</taxon>
        <taxon>Pseudomonadota</taxon>
        <taxon>Betaproteobacteria</taxon>
        <taxon>Burkholderiales</taxon>
        <taxon>Thiomonas</taxon>
    </lineage>
</organism>
<dbReference type="SUPFAM" id="SSF54909">
    <property type="entry name" value="Dimeric alpha+beta barrel"/>
    <property type="match status" value="1"/>
</dbReference>
<dbReference type="SMART" id="SM00344">
    <property type="entry name" value="HTH_ASNC"/>
    <property type="match status" value="1"/>
</dbReference>
<dbReference type="BioCyc" id="TINT75379:TINT_RS04985-MONOMER"/>
<proteinExistence type="predicted"/>
<dbReference type="GO" id="GO:0006355">
    <property type="term" value="P:regulation of DNA-templated transcription"/>
    <property type="evidence" value="ECO:0007669"/>
    <property type="project" value="UniProtKB-ARBA"/>
</dbReference>
<name>D5WZ54_THIK1</name>
<dbReference type="HOGENOM" id="CLU_091233_5_0_4"/>
<keyword evidence="3" id="KW-0804">Transcription</keyword>
<dbReference type="STRING" id="75379.Tint_0998"/>
<dbReference type="InterPro" id="IPR000485">
    <property type="entry name" value="AsnC-type_HTH_dom"/>
</dbReference>
<dbReference type="PANTHER" id="PTHR30154:SF46">
    <property type="entry name" value="TRANSCRIPTIONAL REGULATORY PROTEIN"/>
    <property type="match status" value="1"/>
</dbReference>
<evidence type="ECO:0000256" key="1">
    <source>
        <dbReference type="ARBA" id="ARBA00023015"/>
    </source>
</evidence>
<dbReference type="InterPro" id="IPR019887">
    <property type="entry name" value="Tscrpt_reg_AsnC/Lrp_C"/>
</dbReference>
<evidence type="ECO:0000256" key="3">
    <source>
        <dbReference type="ARBA" id="ARBA00023163"/>
    </source>
</evidence>
<evidence type="ECO:0000256" key="2">
    <source>
        <dbReference type="ARBA" id="ARBA00023125"/>
    </source>
</evidence>
<dbReference type="InterPro" id="IPR011991">
    <property type="entry name" value="ArsR-like_HTH"/>
</dbReference>
<dbReference type="GO" id="GO:0043200">
    <property type="term" value="P:response to amino acid"/>
    <property type="evidence" value="ECO:0007669"/>
    <property type="project" value="TreeGrafter"/>
</dbReference>
<dbReference type="PROSITE" id="PS50956">
    <property type="entry name" value="HTH_ASNC_2"/>
    <property type="match status" value="1"/>
</dbReference>
<feature type="domain" description="HTH asnC-type" evidence="4">
    <location>
        <begin position="9"/>
        <end position="70"/>
    </location>
</feature>
<dbReference type="EMBL" id="CP002021">
    <property type="protein sequence ID" value="ADG30392.1"/>
    <property type="molecule type" value="Genomic_DNA"/>
</dbReference>
<dbReference type="eggNOG" id="COG1522">
    <property type="taxonomic scope" value="Bacteria"/>
</dbReference>
<reference evidence="5" key="1">
    <citation type="submission" date="2010-04" db="EMBL/GenBank/DDBJ databases">
        <title>Complete sequence of Thiomonas intermedia K12.</title>
        <authorList>
            <consortium name="US DOE Joint Genome Institute"/>
            <person name="Lucas S."/>
            <person name="Copeland A."/>
            <person name="Lapidus A."/>
            <person name="Cheng J.-F."/>
            <person name="Bruce D."/>
            <person name="Goodwin L."/>
            <person name="Pitluck S."/>
            <person name="Davenport K."/>
            <person name="Detter J.C."/>
            <person name="Han C."/>
            <person name="Tapia R."/>
            <person name="Land M."/>
            <person name="Hauser L."/>
            <person name="Kyrpides N."/>
            <person name="Ovchinnikova G."/>
            <person name="Kerfeld C.A."/>
            <person name="Cannon G.C."/>
            <person name="Heinhorst S."/>
            <person name="Woyke T."/>
        </authorList>
    </citation>
    <scope>NUCLEOTIDE SEQUENCE [LARGE SCALE GENOMIC DNA]</scope>
    <source>
        <strain evidence="5">K12</strain>
    </source>
</reference>
<dbReference type="InterPro" id="IPR036388">
    <property type="entry name" value="WH-like_DNA-bd_sf"/>
</dbReference>
<keyword evidence="2" id="KW-0238">DNA-binding</keyword>
<dbReference type="InterPro" id="IPR011008">
    <property type="entry name" value="Dimeric_a/b-barrel"/>
</dbReference>
<dbReference type="CDD" id="cd00090">
    <property type="entry name" value="HTH_ARSR"/>
    <property type="match status" value="1"/>
</dbReference>
<dbReference type="Pfam" id="PF01037">
    <property type="entry name" value="AsnC_trans_reg"/>
    <property type="match status" value="1"/>
</dbReference>
<dbReference type="GO" id="GO:0005829">
    <property type="term" value="C:cytosol"/>
    <property type="evidence" value="ECO:0007669"/>
    <property type="project" value="TreeGrafter"/>
</dbReference>
<evidence type="ECO:0000313" key="5">
    <source>
        <dbReference type="EMBL" id="ADG30392.1"/>
    </source>
</evidence>
<gene>
    <name evidence="5" type="ordered locus">Tint_0998</name>
</gene>
<dbReference type="FunFam" id="1.10.10.10:FF:000186">
    <property type="entry name" value="AsnC family transcriptional regulator"/>
    <property type="match status" value="1"/>
</dbReference>
<dbReference type="InterPro" id="IPR036390">
    <property type="entry name" value="WH_DNA-bd_sf"/>
</dbReference>
<dbReference type="PANTHER" id="PTHR30154">
    <property type="entry name" value="LEUCINE-RESPONSIVE REGULATORY PROTEIN"/>
    <property type="match status" value="1"/>
</dbReference>
<dbReference type="InterPro" id="IPR019888">
    <property type="entry name" value="Tscrpt_reg_AsnC-like"/>
</dbReference>
<dbReference type="AlphaFoldDB" id="D5WZ54"/>
<dbReference type="Pfam" id="PF13412">
    <property type="entry name" value="HTH_24"/>
    <property type="match status" value="1"/>
</dbReference>
<evidence type="ECO:0000259" key="4">
    <source>
        <dbReference type="PROSITE" id="PS50956"/>
    </source>
</evidence>
<dbReference type="Gene3D" id="1.10.10.10">
    <property type="entry name" value="Winged helix-like DNA-binding domain superfamily/Winged helix DNA-binding domain"/>
    <property type="match status" value="1"/>
</dbReference>
<dbReference type="KEGG" id="tin:Tint_0998"/>
<sequence length="162" mass="18372">MRKPPTEDIDRIDRKLLALLQTDARLTQEKLAEQIGLSASAVQRRIRRLEQIGVIEGYRAIVSPRALGLSLSALLSVRLEKHRASNQRSPQDLFRAAVQGWPEVVECLAMTGEMDYLLRVHVQDMEHYAHFVLETLLKHESVEDVKSSFVLTEVKPFTGISV</sequence>
<dbReference type="GO" id="GO:0043565">
    <property type="term" value="F:sequence-specific DNA binding"/>
    <property type="evidence" value="ECO:0007669"/>
    <property type="project" value="InterPro"/>
</dbReference>
<protein>
    <submittedName>
        <fullName evidence="5">Transcriptional regulator, AsnC family</fullName>
    </submittedName>
</protein>
<dbReference type="PRINTS" id="PR00033">
    <property type="entry name" value="HTHASNC"/>
</dbReference>